<name>A0A382VE54_9ZZZZ</name>
<evidence type="ECO:0000256" key="1">
    <source>
        <dbReference type="ARBA" id="ARBA00004141"/>
    </source>
</evidence>
<dbReference type="InterPro" id="IPR006214">
    <property type="entry name" value="Bax_inhibitor_1-related"/>
</dbReference>
<reference evidence="6" key="1">
    <citation type="submission" date="2018-05" db="EMBL/GenBank/DDBJ databases">
        <authorList>
            <person name="Lanie J.A."/>
            <person name="Ng W.-L."/>
            <person name="Kazmierczak K.M."/>
            <person name="Andrzejewski T.M."/>
            <person name="Davidsen T.M."/>
            <person name="Wayne K.J."/>
            <person name="Tettelin H."/>
            <person name="Glass J.I."/>
            <person name="Rusch D."/>
            <person name="Podicherti R."/>
            <person name="Tsui H.-C.T."/>
            <person name="Winkler M.E."/>
        </authorList>
    </citation>
    <scope>NUCLEOTIDE SEQUENCE</scope>
</reference>
<dbReference type="CDD" id="cd10432">
    <property type="entry name" value="BI-1-like_bacterial"/>
    <property type="match status" value="1"/>
</dbReference>
<sequence>MYENQMRTTSLDSIAAEQQRFMVRVYNWMGAGLGITGVMAFYVANSPTIFNILMGNPIMPIVLIIAQIGLVFWLASRVMAMSVSQATGVFLLYAGLTGISFSTLFVVYTAASITSTFLVTAGTFGAMSFYGYTTKKDLTSWGSFLFMGLIGIIIASLVNIFLQSPMMHWIITYA</sequence>
<gene>
    <name evidence="6" type="ORF">METZ01_LOCUS397159</name>
</gene>
<feature type="transmembrane region" description="Helical" evidence="5">
    <location>
        <begin position="144"/>
        <end position="162"/>
    </location>
</feature>
<feature type="transmembrane region" description="Helical" evidence="5">
    <location>
        <begin position="87"/>
        <end position="107"/>
    </location>
</feature>
<evidence type="ECO:0000256" key="3">
    <source>
        <dbReference type="ARBA" id="ARBA00022989"/>
    </source>
</evidence>
<dbReference type="GO" id="GO:0016020">
    <property type="term" value="C:membrane"/>
    <property type="evidence" value="ECO:0007669"/>
    <property type="project" value="UniProtKB-SubCell"/>
</dbReference>
<dbReference type="AlphaFoldDB" id="A0A382VE54"/>
<organism evidence="6">
    <name type="scientific">marine metagenome</name>
    <dbReference type="NCBI Taxonomy" id="408172"/>
    <lineage>
        <taxon>unclassified sequences</taxon>
        <taxon>metagenomes</taxon>
        <taxon>ecological metagenomes</taxon>
    </lineage>
</organism>
<evidence type="ECO:0000313" key="6">
    <source>
        <dbReference type="EMBL" id="SVD44305.1"/>
    </source>
</evidence>
<comment type="subcellular location">
    <subcellularLocation>
        <location evidence="1">Membrane</location>
        <topology evidence="1">Multi-pass membrane protein</topology>
    </subcellularLocation>
</comment>
<proteinExistence type="predicted"/>
<keyword evidence="2 5" id="KW-0812">Transmembrane</keyword>
<keyword evidence="4 5" id="KW-0472">Membrane</keyword>
<feature type="transmembrane region" description="Helical" evidence="5">
    <location>
        <begin position="49"/>
        <end position="75"/>
    </location>
</feature>
<feature type="transmembrane region" description="Helical" evidence="5">
    <location>
        <begin position="113"/>
        <end position="132"/>
    </location>
</feature>
<evidence type="ECO:0000256" key="5">
    <source>
        <dbReference type="SAM" id="Phobius"/>
    </source>
</evidence>
<evidence type="ECO:0000256" key="4">
    <source>
        <dbReference type="ARBA" id="ARBA00023136"/>
    </source>
</evidence>
<feature type="non-terminal residue" evidence="6">
    <location>
        <position position="174"/>
    </location>
</feature>
<dbReference type="EMBL" id="UINC01150967">
    <property type="protein sequence ID" value="SVD44305.1"/>
    <property type="molecule type" value="Genomic_DNA"/>
</dbReference>
<accession>A0A382VE54</accession>
<protein>
    <recommendedName>
        <fullName evidence="7">Bax inhibitor-1/YccA family protein</fullName>
    </recommendedName>
</protein>
<keyword evidence="3 5" id="KW-1133">Transmembrane helix</keyword>
<dbReference type="Pfam" id="PF01027">
    <property type="entry name" value="Bax1-I"/>
    <property type="match status" value="1"/>
</dbReference>
<feature type="transmembrane region" description="Helical" evidence="5">
    <location>
        <begin position="21"/>
        <end position="43"/>
    </location>
</feature>
<evidence type="ECO:0000256" key="2">
    <source>
        <dbReference type="ARBA" id="ARBA00022692"/>
    </source>
</evidence>
<evidence type="ECO:0008006" key="7">
    <source>
        <dbReference type="Google" id="ProtNLM"/>
    </source>
</evidence>